<accession>A0A197JDA3</accession>
<keyword evidence="3" id="KW-1185">Reference proteome</keyword>
<evidence type="ECO:0000256" key="1">
    <source>
        <dbReference type="SAM" id="MobiDB-lite"/>
    </source>
</evidence>
<reference evidence="2 3" key="1">
    <citation type="submission" date="2016-05" db="EMBL/GenBank/DDBJ databases">
        <title>Genome sequencing reveals origins of a unique bacterial endosymbiosis in the earliest lineages of terrestrial Fungi.</title>
        <authorList>
            <consortium name="DOE Joint Genome Institute"/>
            <person name="Uehling J."/>
            <person name="Gryganskyi A."/>
            <person name="Hameed K."/>
            <person name="Tschaplinski T."/>
            <person name="Misztal P."/>
            <person name="Wu S."/>
            <person name="Desiro A."/>
            <person name="Vande Pol N."/>
            <person name="Du Z.-Y."/>
            <person name="Zienkiewicz A."/>
            <person name="Zienkiewicz K."/>
            <person name="Morin E."/>
            <person name="Tisserant E."/>
            <person name="Splivallo R."/>
            <person name="Hainaut M."/>
            <person name="Henrissat B."/>
            <person name="Ohm R."/>
            <person name="Kuo A."/>
            <person name="Yan J."/>
            <person name="Lipzen A."/>
            <person name="Nolan M."/>
            <person name="Labutti K."/>
            <person name="Barry K."/>
            <person name="Goldstein A."/>
            <person name="Labbe J."/>
            <person name="Schadt C."/>
            <person name="Tuskan G."/>
            <person name="Grigoriev I."/>
            <person name="Martin F."/>
            <person name="Vilgalys R."/>
            <person name="Bonito G."/>
        </authorList>
    </citation>
    <scope>NUCLEOTIDE SEQUENCE [LARGE SCALE GENOMIC DNA]</scope>
    <source>
        <strain evidence="2 3">AG-77</strain>
    </source>
</reference>
<sequence>MQTRSAFIPFYATTTTTTTTTTLTHYPQQHPAQQQQTQQNQPDDPRGGPLQDLSQHDVQRRRWSLRPLSTGLFKTPLSARRGTCSQHPTPTPLHFSGLRLIPLPFTLAYLQQHFVS</sequence>
<proteinExistence type="predicted"/>
<feature type="region of interest" description="Disordered" evidence="1">
    <location>
        <begin position="24"/>
        <end position="62"/>
    </location>
</feature>
<gene>
    <name evidence="2" type="ORF">K457DRAFT_314654</name>
</gene>
<organism evidence="2 3">
    <name type="scientific">Linnemannia elongata AG-77</name>
    <dbReference type="NCBI Taxonomy" id="1314771"/>
    <lineage>
        <taxon>Eukaryota</taxon>
        <taxon>Fungi</taxon>
        <taxon>Fungi incertae sedis</taxon>
        <taxon>Mucoromycota</taxon>
        <taxon>Mortierellomycotina</taxon>
        <taxon>Mortierellomycetes</taxon>
        <taxon>Mortierellales</taxon>
        <taxon>Mortierellaceae</taxon>
        <taxon>Linnemannia</taxon>
    </lineage>
</organism>
<dbReference type="AlphaFoldDB" id="A0A197JDA3"/>
<protein>
    <submittedName>
        <fullName evidence="2">Uncharacterized protein</fullName>
    </submittedName>
</protein>
<evidence type="ECO:0000313" key="2">
    <source>
        <dbReference type="EMBL" id="OAQ22429.1"/>
    </source>
</evidence>
<feature type="compositionally biased region" description="Low complexity" evidence="1">
    <location>
        <begin position="24"/>
        <end position="42"/>
    </location>
</feature>
<dbReference type="EMBL" id="KV442167">
    <property type="protein sequence ID" value="OAQ22429.1"/>
    <property type="molecule type" value="Genomic_DNA"/>
</dbReference>
<dbReference type="Proteomes" id="UP000078512">
    <property type="component" value="Unassembled WGS sequence"/>
</dbReference>
<evidence type="ECO:0000313" key="3">
    <source>
        <dbReference type="Proteomes" id="UP000078512"/>
    </source>
</evidence>
<name>A0A197JDA3_9FUNG</name>